<organism evidence="1 2">
    <name type="scientific">Ancylobacter rudongensis</name>
    <dbReference type="NCBI Taxonomy" id="177413"/>
    <lineage>
        <taxon>Bacteria</taxon>
        <taxon>Pseudomonadati</taxon>
        <taxon>Pseudomonadota</taxon>
        <taxon>Alphaproteobacteria</taxon>
        <taxon>Hyphomicrobiales</taxon>
        <taxon>Xanthobacteraceae</taxon>
        <taxon>Ancylobacter</taxon>
    </lineage>
</organism>
<keyword evidence="2" id="KW-1185">Reference proteome</keyword>
<sequence length="91" mass="10653">MHFYSPTPEPLGHAIDTHRMDGTKQWLKHYSNLLVLSFFAKNGTRKERADAEAEIIICRRKLTYWERHHNYDAAAAREGAMALKKTWEAPR</sequence>
<protein>
    <submittedName>
        <fullName evidence="1">Uncharacterized protein</fullName>
    </submittedName>
</protein>
<evidence type="ECO:0000313" key="2">
    <source>
        <dbReference type="Proteomes" id="UP000198889"/>
    </source>
</evidence>
<gene>
    <name evidence="1" type="ORF">SAMN05660859_0017</name>
</gene>
<dbReference type="AlphaFoldDB" id="A0A1G4UPC8"/>
<dbReference type="Proteomes" id="UP000198889">
    <property type="component" value="Unassembled WGS sequence"/>
</dbReference>
<accession>A0A1G4UPC8</accession>
<reference evidence="2" key="1">
    <citation type="submission" date="2016-10" db="EMBL/GenBank/DDBJ databases">
        <authorList>
            <person name="Varghese N."/>
            <person name="Submissions S."/>
        </authorList>
    </citation>
    <scope>NUCLEOTIDE SEQUENCE [LARGE SCALE GENOMIC DNA]</scope>
    <source>
        <strain evidence="2">CGMCC 1.1761</strain>
    </source>
</reference>
<name>A0A1G4UPC8_9HYPH</name>
<evidence type="ECO:0000313" key="1">
    <source>
        <dbReference type="EMBL" id="SCW95394.1"/>
    </source>
</evidence>
<dbReference type="RefSeq" id="WP_143007089.1">
    <property type="nucleotide sequence ID" value="NZ_FMTP01000010.1"/>
</dbReference>
<dbReference type="EMBL" id="FMTP01000010">
    <property type="protein sequence ID" value="SCW95394.1"/>
    <property type="molecule type" value="Genomic_DNA"/>
</dbReference>
<proteinExistence type="predicted"/>